<dbReference type="InterPro" id="IPR036259">
    <property type="entry name" value="MFS_trans_sf"/>
</dbReference>
<dbReference type="Proteomes" id="UP000319769">
    <property type="component" value="Unassembled WGS sequence"/>
</dbReference>
<gene>
    <name evidence="9" type="ORF">FPZ12_025480</name>
</gene>
<dbReference type="PANTHER" id="PTHR43045">
    <property type="entry name" value="SHIKIMATE TRANSPORTER"/>
    <property type="match status" value="1"/>
</dbReference>
<evidence type="ECO:0000256" key="6">
    <source>
        <dbReference type="ARBA" id="ARBA00023136"/>
    </source>
</evidence>
<evidence type="ECO:0000256" key="5">
    <source>
        <dbReference type="ARBA" id="ARBA00022989"/>
    </source>
</evidence>
<keyword evidence="4 7" id="KW-0812">Transmembrane</keyword>
<dbReference type="RefSeq" id="WP_144748897.1">
    <property type="nucleotide sequence ID" value="NZ_VMNW02000042.1"/>
</dbReference>
<organism evidence="9 10">
    <name type="scientific">Amycolatopsis acidicola</name>
    <dbReference type="NCBI Taxonomy" id="2596893"/>
    <lineage>
        <taxon>Bacteria</taxon>
        <taxon>Bacillati</taxon>
        <taxon>Actinomycetota</taxon>
        <taxon>Actinomycetes</taxon>
        <taxon>Pseudonocardiales</taxon>
        <taxon>Pseudonocardiaceae</taxon>
        <taxon>Amycolatopsis</taxon>
    </lineage>
</organism>
<comment type="caution">
    <text evidence="9">The sequence shown here is derived from an EMBL/GenBank/DDBJ whole genome shotgun (WGS) entry which is preliminary data.</text>
</comment>
<reference evidence="9" key="1">
    <citation type="submission" date="2019-09" db="EMBL/GenBank/DDBJ databases">
        <authorList>
            <person name="Teo W.F.A."/>
            <person name="Duangmal K."/>
        </authorList>
    </citation>
    <scope>NUCLEOTIDE SEQUENCE [LARGE SCALE GENOMIC DNA]</scope>
    <source>
        <strain evidence="9">K81G1</strain>
    </source>
</reference>
<feature type="transmembrane region" description="Helical" evidence="7">
    <location>
        <begin position="154"/>
        <end position="178"/>
    </location>
</feature>
<keyword evidence="10" id="KW-1185">Reference proteome</keyword>
<dbReference type="EMBL" id="VMNW02000042">
    <property type="protein sequence ID" value="KAA9157323.1"/>
    <property type="molecule type" value="Genomic_DNA"/>
</dbReference>
<dbReference type="InterPro" id="IPR005828">
    <property type="entry name" value="MFS_sugar_transport-like"/>
</dbReference>
<dbReference type="PANTHER" id="PTHR43045:SF1">
    <property type="entry name" value="SHIKIMATE TRANSPORTER"/>
    <property type="match status" value="1"/>
</dbReference>
<keyword evidence="3" id="KW-1003">Cell membrane</keyword>
<protein>
    <submittedName>
        <fullName evidence="9">MHS family MFS transporter</fullName>
    </submittedName>
</protein>
<feature type="transmembrane region" description="Helical" evidence="7">
    <location>
        <begin position="376"/>
        <end position="394"/>
    </location>
</feature>
<evidence type="ECO:0000256" key="4">
    <source>
        <dbReference type="ARBA" id="ARBA00022692"/>
    </source>
</evidence>
<evidence type="ECO:0000256" key="3">
    <source>
        <dbReference type="ARBA" id="ARBA00022475"/>
    </source>
</evidence>
<keyword evidence="6 7" id="KW-0472">Membrane</keyword>
<feature type="transmembrane region" description="Helical" evidence="7">
    <location>
        <begin position="306"/>
        <end position="326"/>
    </location>
</feature>
<dbReference type="SUPFAM" id="SSF103473">
    <property type="entry name" value="MFS general substrate transporter"/>
    <property type="match status" value="1"/>
</dbReference>
<dbReference type="Pfam" id="PF00083">
    <property type="entry name" value="Sugar_tr"/>
    <property type="match status" value="1"/>
</dbReference>
<dbReference type="Gene3D" id="1.20.1250.20">
    <property type="entry name" value="MFS general substrate transporter like domains"/>
    <property type="match status" value="2"/>
</dbReference>
<sequence length="444" mass="46989">MPHPETAAVQPKVRRKAGTAAFFGSVLEYYDFSLYATAAATVFPKVFFPGASPFLASLQSIATFSIAFLVRPLMGSFLGSLGDRVGRQRVLIFTLLTMGIATACVGLIPGHATIGWLAPVLLVLLRILQGIGASGEFGGATLVAVEFAPKRRRGLLGSLPAAGASFGGMLGSVIMLAVSSSLTSAQFLDWGWRIPFLLSLVLVSYGLWLRIRLPETPSFKTIERKARTPLRDILRHRPGAIAAIVAIVTAQTGFGYFYLVFVVSYAGNHIGLSSNDTFIGLIVAQVSCGLLIPVFGILSDLWGRRTVITIGMVASGALAFPNFALIRPDWPMGLWLAMFLGNGVAASAIVAPAGPLVAELFPARYRYSGMGLAREFGNMLGAACIPLLAVQLSYTSNAKAALGVMLVALAVLGLAGVVIAGRNRPETEGTEQLPQESQLDTRMG</sequence>
<name>A0A5N0V271_9PSEU</name>
<evidence type="ECO:0000256" key="7">
    <source>
        <dbReference type="SAM" id="Phobius"/>
    </source>
</evidence>
<feature type="transmembrane region" description="Helical" evidence="7">
    <location>
        <begin position="51"/>
        <end position="70"/>
    </location>
</feature>
<feature type="transmembrane region" description="Helical" evidence="7">
    <location>
        <begin position="332"/>
        <end position="356"/>
    </location>
</feature>
<evidence type="ECO:0000313" key="9">
    <source>
        <dbReference type="EMBL" id="KAA9157323.1"/>
    </source>
</evidence>
<feature type="transmembrane region" description="Helical" evidence="7">
    <location>
        <begin position="400"/>
        <end position="420"/>
    </location>
</feature>
<keyword evidence="2" id="KW-0813">Transport</keyword>
<evidence type="ECO:0000313" key="10">
    <source>
        <dbReference type="Proteomes" id="UP000319769"/>
    </source>
</evidence>
<dbReference type="GO" id="GO:0022857">
    <property type="term" value="F:transmembrane transporter activity"/>
    <property type="evidence" value="ECO:0007669"/>
    <property type="project" value="InterPro"/>
</dbReference>
<proteinExistence type="predicted"/>
<evidence type="ECO:0000256" key="1">
    <source>
        <dbReference type="ARBA" id="ARBA00004651"/>
    </source>
</evidence>
<evidence type="ECO:0000259" key="8">
    <source>
        <dbReference type="PROSITE" id="PS50850"/>
    </source>
</evidence>
<accession>A0A5N0V271</accession>
<feature type="transmembrane region" description="Helical" evidence="7">
    <location>
        <begin position="278"/>
        <end position="299"/>
    </location>
</feature>
<feature type="transmembrane region" description="Helical" evidence="7">
    <location>
        <begin position="90"/>
        <end position="108"/>
    </location>
</feature>
<dbReference type="GO" id="GO:0005886">
    <property type="term" value="C:plasma membrane"/>
    <property type="evidence" value="ECO:0007669"/>
    <property type="project" value="UniProtKB-SubCell"/>
</dbReference>
<feature type="transmembrane region" description="Helical" evidence="7">
    <location>
        <begin position="240"/>
        <end position="266"/>
    </location>
</feature>
<dbReference type="AlphaFoldDB" id="A0A5N0V271"/>
<feature type="transmembrane region" description="Helical" evidence="7">
    <location>
        <begin position="190"/>
        <end position="209"/>
    </location>
</feature>
<dbReference type="OrthoDB" id="8953821at2"/>
<dbReference type="InterPro" id="IPR020846">
    <property type="entry name" value="MFS_dom"/>
</dbReference>
<evidence type="ECO:0000256" key="2">
    <source>
        <dbReference type="ARBA" id="ARBA00022448"/>
    </source>
</evidence>
<dbReference type="PROSITE" id="PS50850">
    <property type="entry name" value="MFS"/>
    <property type="match status" value="1"/>
</dbReference>
<feature type="domain" description="Major facilitator superfamily (MFS) profile" evidence="8">
    <location>
        <begin position="17"/>
        <end position="428"/>
    </location>
</feature>
<keyword evidence="5 7" id="KW-1133">Transmembrane helix</keyword>
<comment type="subcellular location">
    <subcellularLocation>
        <location evidence="1">Cell membrane</location>
        <topology evidence="1">Multi-pass membrane protein</topology>
    </subcellularLocation>
</comment>